<feature type="transmembrane region" description="Helical" evidence="1">
    <location>
        <begin position="125"/>
        <end position="147"/>
    </location>
</feature>
<evidence type="ECO:0000256" key="1">
    <source>
        <dbReference type="SAM" id="Phobius"/>
    </source>
</evidence>
<proteinExistence type="predicted"/>
<protein>
    <submittedName>
        <fullName evidence="2">HDC09097</fullName>
    </submittedName>
</protein>
<name>Q6ILL1_DROME</name>
<reference evidence="2" key="1">
    <citation type="journal article" date="2003" name="Genome Biol.">
        <title>An integrated gene annotation and transcriptional profiling approach towards the full gene content of the Drosophila genome.</title>
        <authorList>
            <person name="Hild M."/>
            <person name="Beckmann B."/>
            <person name="Haas S.A."/>
            <person name="Koch B."/>
            <person name="Solovyev V."/>
            <person name="Busold C."/>
            <person name="Fellenberg K."/>
            <person name="Boutros M."/>
            <person name="Vingron M."/>
            <person name="Sauer F."/>
            <person name="Hoheisel J.D."/>
            <person name="Paro R."/>
        </authorList>
    </citation>
    <scope>NUCLEOTIDE SEQUENCE</scope>
</reference>
<dbReference type="AlphaFoldDB" id="Q6ILL1"/>
<sequence>MELFASVGHFSTRFGYELVSGCRFTLLLVFVWTGSLQLLCPLLNINKNIMPPQWHSRWCYCSSSSSTSSIVSFLAFLFMLQSLPHTRIRTWTRTPWALHFIPLATPHAFLHSTQTIEHLFKQPRLLSIVVVVVIIIILFCIIIVIIIMHSRQRRVNAPKAK</sequence>
<gene>
    <name evidence="2" type="ORF">HDC09097</name>
</gene>
<feature type="transmembrane region" description="Helical" evidence="1">
    <location>
        <begin position="58"/>
        <end position="80"/>
    </location>
</feature>
<evidence type="ECO:0000313" key="2">
    <source>
        <dbReference type="EMBL" id="DAA02850.1"/>
    </source>
</evidence>
<accession>Q6ILL1</accession>
<organism evidence="2">
    <name type="scientific">Drosophila melanogaster</name>
    <name type="common">Fruit fly</name>
    <dbReference type="NCBI Taxonomy" id="7227"/>
    <lineage>
        <taxon>Eukaryota</taxon>
        <taxon>Metazoa</taxon>
        <taxon>Ecdysozoa</taxon>
        <taxon>Arthropoda</taxon>
        <taxon>Hexapoda</taxon>
        <taxon>Insecta</taxon>
        <taxon>Pterygota</taxon>
        <taxon>Neoptera</taxon>
        <taxon>Endopterygota</taxon>
        <taxon>Diptera</taxon>
        <taxon>Brachycera</taxon>
        <taxon>Muscomorpha</taxon>
        <taxon>Ephydroidea</taxon>
        <taxon>Drosophilidae</taxon>
        <taxon>Drosophila</taxon>
        <taxon>Sophophora</taxon>
    </lineage>
</organism>
<feature type="transmembrane region" description="Helical" evidence="1">
    <location>
        <begin position="24"/>
        <end position="46"/>
    </location>
</feature>
<keyword evidence="1" id="KW-1133">Transmembrane helix</keyword>
<keyword evidence="1" id="KW-0812">Transmembrane</keyword>
<dbReference type="EMBL" id="BK002005">
    <property type="protein sequence ID" value="DAA02850.1"/>
    <property type="molecule type" value="Genomic_DNA"/>
</dbReference>
<keyword evidence="1" id="KW-0472">Membrane</keyword>